<dbReference type="AlphaFoldDB" id="A0A6B0TT96"/>
<protein>
    <submittedName>
        <fullName evidence="2">Putative secreted protein</fullName>
    </submittedName>
</protein>
<reference evidence="2" key="1">
    <citation type="submission" date="2019-12" db="EMBL/GenBank/DDBJ databases">
        <title>An insight into the sialome of adult female Ixodes ricinus ticks feeding for 6 days.</title>
        <authorList>
            <person name="Perner J."/>
            <person name="Ribeiro J.M.C."/>
        </authorList>
    </citation>
    <scope>NUCLEOTIDE SEQUENCE</scope>
    <source>
        <strain evidence="2">Semi-engorged</strain>
        <tissue evidence="2">Salivary glands</tissue>
    </source>
</reference>
<evidence type="ECO:0000313" key="2">
    <source>
        <dbReference type="EMBL" id="MXU83182.1"/>
    </source>
</evidence>
<accession>A0A6B0TT96</accession>
<organism evidence="2">
    <name type="scientific">Ixodes ricinus</name>
    <name type="common">Common tick</name>
    <name type="synonym">Acarus ricinus</name>
    <dbReference type="NCBI Taxonomy" id="34613"/>
    <lineage>
        <taxon>Eukaryota</taxon>
        <taxon>Metazoa</taxon>
        <taxon>Ecdysozoa</taxon>
        <taxon>Arthropoda</taxon>
        <taxon>Chelicerata</taxon>
        <taxon>Arachnida</taxon>
        <taxon>Acari</taxon>
        <taxon>Parasitiformes</taxon>
        <taxon>Ixodida</taxon>
        <taxon>Ixodoidea</taxon>
        <taxon>Ixodidae</taxon>
        <taxon>Ixodinae</taxon>
        <taxon>Ixodes</taxon>
    </lineage>
</organism>
<evidence type="ECO:0000256" key="1">
    <source>
        <dbReference type="SAM" id="MobiDB-lite"/>
    </source>
</evidence>
<proteinExistence type="predicted"/>
<sequence length="74" mass="8101">MSASRHLAARSLVFEWQVVTVAWLHSSRADMGEPTILLRPSTTARDPAMVTPERLMSSRQPLGVQGTKKPSSSP</sequence>
<name>A0A6B0TT96_IXORI</name>
<dbReference type="EMBL" id="GIFC01001099">
    <property type="protein sequence ID" value="MXU83182.1"/>
    <property type="molecule type" value="Transcribed_RNA"/>
</dbReference>
<feature type="region of interest" description="Disordered" evidence="1">
    <location>
        <begin position="36"/>
        <end position="74"/>
    </location>
</feature>